<dbReference type="Proteomes" id="UP000722125">
    <property type="component" value="Unassembled WGS sequence"/>
</dbReference>
<reference evidence="1 2" key="1">
    <citation type="submission" date="2021-05" db="EMBL/GenBank/DDBJ databases">
        <title>Description of Cellulomonas sp. DKR-3 sp. nov.</title>
        <authorList>
            <person name="Dahal R.H."/>
            <person name="Chaudhary D.K."/>
        </authorList>
    </citation>
    <scope>NUCLEOTIDE SEQUENCE [LARGE SCALE GENOMIC DNA]</scope>
    <source>
        <strain evidence="1 2">DKR-3</strain>
    </source>
</reference>
<dbReference type="SUPFAM" id="SSF82607">
    <property type="entry name" value="YbaB-like"/>
    <property type="match status" value="1"/>
</dbReference>
<gene>
    <name evidence="1" type="ORF">KIN34_03015</name>
</gene>
<keyword evidence="2" id="KW-1185">Reference proteome</keyword>
<sequence length="251" mass="26570">MTDPREDLAELRESIDVSTQRYEEAVRAAGPVTGADPSGTVQVRIDAQGAPQDVVVRDGWATHHGAAGLGAAVLEAYGSAGAERARLWGEATVQSLDEPAPRARPAATGVESLTDRLRELAAQSGDRVDVRRSIDELTELLRTVNSRLDTAFDQVAERAAAEHEGRSAAGHVTAAVNGAGVLVRVEADEQWAARTHPFNLSRELTEALGAAVQAATRTVPEQPFDGTALADAARLFADPDALARRAGFLHE</sequence>
<comment type="caution">
    <text evidence="1">The sequence shown here is derived from an EMBL/GenBank/DDBJ whole genome shotgun (WGS) entry which is preliminary data.</text>
</comment>
<evidence type="ECO:0000313" key="2">
    <source>
        <dbReference type="Proteomes" id="UP000722125"/>
    </source>
</evidence>
<dbReference type="InterPro" id="IPR036894">
    <property type="entry name" value="YbaB-like_sf"/>
</dbReference>
<dbReference type="RefSeq" id="WP_214346467.1">
    <property type="nucleotide sequence ID" value="NZ_JAHBOH010000001.1"/>
</dbReference>
<dbReference type="Gene3D" id="3.30.1310.10">
    <property type="entry name" value="Nucleoid-associated protein YbaB-like domain"/>
    <property type="match status" value="1"/>
</dbReference>
<organism evidence="1 2">
    <name type="scientific">Cellulomonas fulva</name>
    <dbReference type="NCBI Taxonomy" id="2835530"/>
    <lineage>
        <taxon>Bacteria</taxon>
        <taxon>Bacillati</taxon>
        <taxon>Actinomycetota</taxon>
        <taxon>Actinomycetes</taxon>
        <taxon>Micrococcales</taxon>
        <taxon>Cellulomonadaceae</taxon>
        <taxon>Cellulomonas</taxon>
    </lineage>
</organism>
<evidence type="ECO:0008006" key="3">
    <source>
        <dbReference type="Google" id="ProtNLM"/>
    </source>
</evidence>
<protein>
    <recommendedName>
        <fullName evidence="3">YbaB/EbfC DNA-binding family protein</fullName>
    </recommendedName>
</protein>
<accession>A0ABS5TVR8</accession>
<proteinExistence type="predicted"/>
<dbReference type="EMBL" id="JAHBOH010000001">
    <property type="protein sequence ID" value="MBT0993259.1"/>
    <property type="molecule type" value="Genomic_DNA"/>
</dbReference>
<evidence type="ECO:0000313" key="1">
    <source>
        <dbReference type="EMBL" id="MBT0993259.1"/>
    </source>
</evidence>
<name>A0ABS5TVR8_9CELL</name>